<protein>
    <submittedName>
        <fullName evidence="2">XRE family transcriptional regulator</fullName>
    </submittedName>
</protein>
<dbReference type="SUPFAM" id="SSF47413">
    <property type="entry name" value="lambda repressor-like DNA-binding domains"/>
    <property type="match status" value="1"/>
</dbReference>
<gene>
    <name evidence="2" type="ORF">GM921_00440</name>
</gene>
<organism evidence="2 3">
    <name type="scientific">Pedobacter planticolens</name>
    <dbReference type="NCBI Taxonomy" id="2679964"/>
    <lineage>
        <taxon>Bacteria</taxon>
        <taxon>Pseudomonadati</taxon>
        <taxon>Bacteroidota</taxon>
        <taxon>Sphingobacteriia</taxon>
        <taxon>Sphingobacteriales</taxon>
        <taxon>Sphingobacteriaceae</taxon>
        <taxon>Pedobacter</taxon>
    </lineage>
</organism>
<dbReference type="CDD" id="cd00093">
    <property type="entry name" value="HTH_XRE"/>
    <property type="match status" value="1"/>
</dbReference>
<dbReference type="Gene3D" id="1.10.260.40">
    <property type="entry name" value="lambda repressor-like DNA-binding domains"/>
    <property type="match status" value="1"/>
</dbReference>
<proteinExistence type="predicted"/>
<dbReference type="InterPro" id="IPR010982">
    <property type="entry name" value="Lambda_DNA-bd_dom_sf"/>
</dbReference>
<accession>A0A923IVD6</accession>
<dbReference type="PROSITE" id="PS50943">
    <property type="entry name" value="HTH_CROC1"/>
    <property type="match status" value="1"/>
</dbReference>
<reference evidence="2" key="1">
    <citation type="submission" date="2019-11" db="EMBL/GenBank/DDBJ databases">
        <title>Description of Pedobacter sp. LMG 31464T.</title>
        <authorList>
            <person name="Carlier A."/>
            <person name="Qi S."/>
            <person name="Vandamme P."/>
        </authorList>
    </citation>
    <scope>NUCLEOTIDE SEQUENCE</scope>
    <source>
        <strain evidence="2">LMG 31464</strain>
    </source>
</reference>
<dbReference type="Proteomes" id="UP000601055">
    <property type="component" value="Unassembled WGS sequence"/>
</dbReference>
<evidence type="ECO:0000313" key="2">
    <source>
        <dbReference type="EMBL" id="MBB2143937.1"/>
    </source>
</evidence>
<evidence type="ECO:0000313" key="3">
    <source>
        <dbReference type="Proteomes" id="UP000601055"/>
    </source>
</evidence>
<sequence length="126" mass="14303">MANKSDEILHREISEIDYLLVLHITELRIKKGLTQLQLSQKMKLADGFVSKVETLTERAKYNIRHLPLLAKALGVEIENLIPQKSPIYDLVILTLKKTNKINNDGSISTKKVIEVISIEPISKNED</sequence>
<dbReference type="EMBL" id="WNXD01000001">
    <property type="protein sequence ID" value="MBB2143937.1"/>
    <property type="molecule type" value="Genomic_DNA"/>
</dbReference>
<dbReference type="InterPro" id="IPR001387">
    <property type="entry name" value="Cro/C1-type_HTH"/>
</dbReference>
<keyword evidence="3" id="KW-1185">Reference proteome</keyword>
<dbReference type="GO" id="GO:0003677">
    <property type="term" value="F:DNA binding"/>
    <property type="evidence" value="ECO:0007669"/>
    <property type="project" value="InterPro"/>
</dbReference>
<dbReference type="AlphaFoldDB" id="A0A923IVD6"/>
<feature type="domain" description="HTH cro/C1-type" evidence="1">
    <location>
        <begin position="24"/>
        <end position="80"/>
    </location>
</feature>
<name>A0A923IVD6_9SPHI</name>
<evidence type="ECO:0000259" key="1">
    <source>
        <dbReference type="PROSITE" id="PS50943"/>
    </source>
</evidence>
<comment type="caution">
    <text evidence="2">The sequence shown here is derived from an EMBL/GenBank/DDBJ whole genome shotgun (WGS) entry which is preliminary data.</text>
</comment>
<dbReference type="RefSeq" id="WP_182920642.1">
    <property type="nucleotide sequence ID" value="NZ_WNXD01000001.1"/>
</dbReference>